<evidence type="ECO:0000256" key="3">
    <source>
        <dbReference type="ARBA" id="ARBA00022801"/>
    </source>
</evidence>
<comment type="similarity">
    <text evidence="1">Belongs to the peptidase S1C family.</text>
</comment>
<dbReference type="Gene3D" id="2.40.10.10">
    <property type="entry name" value="Trypsin-like serine proteases"/>
    <property type="match status" value="2"/>
</dbReference>
<dbReference type="Pfam" id="PF13365">
    <property type="entry name" value="Trypsin_2"/>
    <property type="match status" value="1"/>
</dbReference>
<dbReference type="InterPro" id="IPR001478">
    <property type="entry name" value="PDZ"/>
</dbReference>
<dbReference type="SUPFAM" id="SSF50494">
    <property type="entry name" value="Trypsin-like serine proteases"/>
    <property type="match status" value="1"/>
</dbReference>
<dbReference type="FunFam" id="2.40.10.10:FF:000001">
    <property type="entry name" value="Periplasmic serine protease DegS"/>
    <property type="match status" value="1"/>
</dbReference>
<dbReference type="PATRIC" id="fig|1121362.3.peg.875"/>
<dbReference type="PANTHER" id="PTHR43343:SF3">
    <property type="entry name" value="PROTEASE DO-LIKE 8, CHLOROPLASTIC"/>
    <property type="match status" value="1"/>
</dbReference>
<dbReference type="InterPro" id="IPR009003">
    <property type="entry name" value="Peptidase_S1_PA"/>
</dbReference>
<dbReference type="InterPro" id="IPR051201">
    <property type="entry name" value="Chloro_Bact_Ser_Proteases"/>
</dbReference>
<dbReference type="Pfam" id="PF13180">
    <property type="entry name" value="PDZ_2"/>
    <property type="match status" value="1"/>
</dbReference>
<dbReference type="STRING" id="1121362.A605_04355"/>
<name>M1NQT9_9CORY</name>
<dbReference type="HOGENOM" id="CLU_020120_3_3_11"/>
<dbReference type="InterPro" id="IPR043504">
    <property type="entry name" value="Peptidase_S1_PA_chymotrypsin"/>
</dbReference>
<keyword evidence="8" id="KW-1185">Reference proteome</keyword>
<keyword evidence="5" id="KW-0472">Membrane</keyword>
<dbReference type="InterPro" id="IPR036034">
    <property type="entry name" value="PDZ_sf"/>
</dbReference>
<evidence type="ECO:0000256" key="4">
    <source>
        <dbReference type="ARBA" id="ARBA00022825"/>
    </source>
</evidence>
<protein>
    <submittedName>
        <fullName evidence="7">Serine protease, heat shock protein</fullName>
    </submittedName>
</protein>
<dbReference type="InterPro" id="IPR001940">
    <property type="entry name" value="Peptidase_S1C"/>
</dbReference>
<dbReference type="Gene3D" id="2.30.42.10">
    <property type="match status" value="1"/>
</dbReference>
<keyword evidence="4" id="KW-0720">Serine protease</keyword>
<dbReference type="EMBL" id="CP003697">
    <property type="protein sequence ID" value="AGF71882.1"/>
    <property type="molecule type" value="Genomic_DNA"/>
</dbReference>
<evidence type="ECO:0000313" key="8">
    <source>
        <dbReference type="Proteomes" id="UP000011723"/>
    </source>
</evidence>
<keyword evidence="2 7" id="KW-0645">Protease</keyword>
<evidence type="ECO:0000259" key="6">
    <source>
        <dbReference type="PROSITE" id="PS50106"/>
    </source>
</evidence>
<evidence type="ECO:0000256" key="1">
    <source>
        <dbReference type="ARBA" id="ARBA00010541"/>
    </source>
</evidence>
<dbReference type="Proteomes" id="UP000011723">
    <property type="component" value="Chromosome"/>
</dbReference>
<keyword evidence="5" id="KW-0812">Transmembrane</keyword>
<sequence>MPDAEPEPAEGRAARSGKRSVGLGTALALMLVAAVVTGSVVGLVAANTGGSNAVVNSLREPNAEPAPVPEGGSVVEVADQVLPTVVSIQVATRTAAGEGSGSIISSDGYVLTNHHVIAGAEQGGVIQVTMNDGTTHPAEFVASDPATDIAVIRIQDVSDLPTIQFGDSSELRVGQQVVAVGSPLGLSSTVTTGIVSAMNRPVRASDGGGESSLIDAIQTDAAINPGNSGGPLVDMNGNLIGMNSVIASLSSGDQAGSIGLGFAIPSNFAKRVADQLITTGEASQPMLGVTVARRGDVDGALIAGVEEGGPGDQAGLAPGDVVTRLNDRNIDSSDALIAATRSHDFGETVTLTVTQPDSGQTRQVEVTLTTE</sequence>
<feature type="transmembrane region" description="Helical" evidence="5">
    <location>
        <begin position="21"/>
        <end position="46"/>
    </location>
</feature>
<dbReference type="SMART" id="SM00228">
    <property type="entry name" value="PDZ"/>
    <property type="match status" value="1"/>
</dbReference>
<dbReference type="SUPFAM" id="SSF50156">
    <property type="entry name" value="PDZ domain-like"/>
    <property type="match status" value="1"/>
</dbReference>
<reference evidence="7 8" key="1">
    <citation type="journal article" date="2012" name="Stand. Genomic Sci.">
        <title>Genome sequence of the halotolerant bacterium Corynebacterium halotolerans type strain YIM 70093(T) (= DSM 44683(T)).</title>
        <authorList>
            <person name="Ruckert C."/>
            <person name="Albersmeier A."/>
            <person name="Al-Dilaimi A."/>
            <person name="Niehaus K."/>
            <person name="Szczepanowski R."/>
            <person name="Kalinowski J."/>
        </authorList>
    </citation>
    <scope>NUCLEOTIDE SEQUENCE [LARGE SCALE GENOMIC DNA]</scope>
    <source>
        <strain evidence="7">YIM 70093</strain>
    </source>
</reference>
<dbReference type="PROSITE" id="PS50106">
    <property type="entry name" value="PDZ"/>
    <property type="match status" value="1"/>
</dbReference>
<dbReference type="PRINTS" id="PR00834">
    <property type="entry name" value="PROTEASES2C"/>
</dbReference>
<dbReference type="KEGG" id="chn:A605_04355"/>
<accession>M1NQT9</accession>
<organism evidence="7 8">
    <name type="scientific">Corynebacterium halotolerans YIM 70093 = DSM 44683</name>
    <dbReference type="NCBI Taxonomy" id="1121362"/>
    <lineage>
        <taxon>Bacteria</taxon>
        <taxon>Bacillati</taxon>
        <taxon>Actinomycetota</taxon>
        <taxon>Actinomycetes</taxon>
        <taxon>Mycobacteriales</taxon>
        <taxon>Corynebacteriaceae</taxon>
        <taxon>Corynebacterium</taxon>
    </lineage>
</organism>
<dbReference type="eggNOG" id="COG0265">
    <property type="taxonomic scope" value="Bacteria"/>
</dbReference>
<keyword evidence="7" id="KW-0346">Stress response</keyword>
<keyword evidence="5" id="KW-1133">Transmembrane helix</keyword>
<dbReference type="PANTHER" id="PTHR43343">
    <property type="entry name" value="PEPTIDASE S12"/>
    <property type="match status" value="1"/>
</dbReference>
<dbReference type="GO" id="GO:0004252">
    <property type="term" value="F:serine-type endopeptidase activity"/>
    <property type="evidence" value="ECO:0007669"/>
    <property type="project" value="InterPro"/>
</dbReference>
<dbReference type="GO" id="GO:0006508">
    <property type="term" value="P:proteolysis"/>
    <property type="evidence" value="ECO:0007669"/>
    <property type="project" value="UniProtKB-KW"/>
</dbReference>
<feature type="domain" description="PDZ" evidence="6">
    <location>
        <begin position="276"/>
        <end position="357"/>
    </location>
</feature>
<keyword evidence="3" id="KW-0378">Hydrolase</keyword>
<dbReference type="AlphaFoldDB" id="M1NQT9"/>
<proteinExistence type="inferred from homology"/>
<gene>
    <name evidence="7" type="ORF">A605_04355</name>
</gene>
<evidence type="ECO:0000313" key="7">
    <source>
        <dbReference type="EMBL" id="AGF71882.1"/>
    </source>
</evidence>
<evidence type="ECO:0000256" key="5">
    <source>
        <dbReference type="SAM" id="Phobius"/>
    </source>
</evidence>
<evidence type="ECO:0000256" key="2">
    <source>
        <dbReference type="ARBA" id="ARBA00022670"/>
    </source>
</evidence>